<evidence type="ECO:0000313" key="3">
    <source>
        <dbReference type="Proteomes" id="UP001236657"/>
    </source>
</evidence>
<evidence type="ECO:0000256" key="1">
    <source>
        <dbReference type="SAM" id="MobiDB-lite"/>
    </source>
</evidence>
<accession>A0ABY9MST8</accession>
<organism evidence="2 3">
    <name type="scientific">Thiothrix lacustris</name>
    <dbReference type="NCBI Taxonomy" id="525917"/>
    <lineage>
        <taxon>Bacteria</taxon>
        <taxon>Pseudomonadati</taxon>
        <taxon>Pseudomonadota</taxon>
        <taxon>Gammaproteobacteria</taxon>
        <taxon>Thiotrichales</taxon>
        <taxon>Thiotrichaceae</taxon>
        <taxon>Thiothrix</taxon>
    </lineage>
</organism>
<keyword evidence="3" id="KW-1185">Reference proteome</keyword>
<feature type="region of interest" description="Disordered" evidence="1">
    <location>
        <begin position="196"/>
        <end position="216"/>
    </location>
</feature>
<gene>
    <name evidence="2" type="ORF">RCF98_05150</name>
</gene>
<dbReference type="EMBL" id="CP133218">
    <property type="protein sequence ID" value="WML91724.1"/>
    <property type="molecule type" value="Genomic_DNA"/>
</dbReference>
<evidence type="ECO:0000313" key="2">
    <source>
        <dbReference type="EMBL" id="WML91724.1"/>
    </source>
</evidence>
<proteinExistence type="predicted"/>
<dbReference type="Proteomes" id="UP001236657">
    <property type="component" value="Chromosome"/>
</dbReference>
<name>A0ABY9MST8_9GAMM</name>
<protein>
    <submittedName>
        <fullName evidence="2">Uncharacterized protein</fullName>
    </submittedName>
</protein>
<dbReference type="RefSeq" id="WP_308896614.1">
    <property type="nucleotide sequence ID" value="NZ_CP133218.1"/>
</dbReference>
<reference evidence="2 3" key="1">
    <citation type="submission" date="2023-08" db="EMBL/GenBank/DDBJ databases">
        <title>New molecular markers tilS and rpoB for phylogenetic and monitoring studies of the genus Thiothrix biodiversity.</title>
        <authorList>
            <person name="Ravin N.V."/>
            <person name="Smolyakov D."/>
            <person name="Markov N.D."/>
            <person name="Beletsky A.V."/>
            <person name="Mardanov A.V."/>
            <person name="Rudenko T.S."/>
            <person name="Grabovich M.Y."/>
        </authorList>
    </citation>
    <scope>NUCLEOTIDE SEQUENCE [LARGE SCALE GENOMIC DNA]</scope>
    <source>
        <strain evidence="2 3">MK1</strain>
    </source>
</reference>
<sequence length="237" mass="27740">MSDEKEWILAWNEGSAAWIEPIDEKTMTDGYDGESTWNPKKAARYTRQEVEVIMNIMHRNKLSCYAYTIDGFACANGQVTKKVVNKKKKNTQEKEKHYLEHLYNYIKSGNVSCLQKAADIVKSLPKEIKLQAFHHTKSITFHQKENGVYFGKIPLNLKLKRKNLLTEINSKIPKYVESEFREWISEYTGDYKSSLFKRNNKQPSGHEGRFGTPKDPYGPNWYGSRSYEFDFMRIRNS</sequence>